<sequence>MPRVPLLTRSRRFVTDERRGGALLLGAALVAVVWANTPWRATYRTIVTAVPGGDALAGLHLDLSLAAWASDGLLAIFFFVVGLELKQEVVAGSLRDPRRAAVPVLAAVGGMAAPAVLYVATTLVDHDGGARAGWAVPTATDIAFALAVLAVFGRGCPRPCGRSC</sequence>
<keyword evidence="9 11" id="KW-0472">Membrane</keyword>
<keyword evidence="13" id="KW-1185">Reference proteome</keyword>
<keyword evidence="5 11" id="KW-0812">Transmembrane</keyword>
<comment type="caution">
    <text evidence="12">The sequence shown here is derived from an EMBL/GenBank/DDBJ whole genome shotgun (WGS) entry which is preliminary data.</text>
</comment>
<evidence type="ECO:0000256" key="3">
    <source>
        <dbReference type="ARBA" id="ARBA00022449"/>
    </source>
</evidence>
<evidence type="ECO:0000256" key="10">
    <source>
        <dbReference type="ARBA" id="ARBA00023201"/>
    </source>
</evidence>
<evidence type="ECO:0000256" key="8">
    <source>
        <dbReference type="ARBA" id="ARBA00023065"/>
    </source>
</evidence>
<keyword evidence="6 11" id="KW-1133">Transmembrane helix</keyword>
<keyword evidence="7" id="KW-0915">Sodium</keyword>
<gene>
    <name evidence="12" type="ORF">GCM10025864_02090</name>
</gene>
<feature type="transmembrane region" description="Helical" evidence="11">
    <location>
        <begin position="59"/>
        <end position="80"/>
    </location>
</feature>
<dbReference type="Pfam" id="PF06965">
    <property type="entry name" value="Na_H_antiport_1"/>
    <property type="match status" value="1"/>
</dbReference>
<dbReference type="PANTHER" id="PTHR30341:SF0">
    <property type="entry name" value="NA(+)_H(+) ANTIPORTER NHAA"/>
    <property type="match status" value="1"/>
</dbReference>
<evidence type="ECO:0000256" key="7">
    <source>
        <dbReference type="ARBA" id="ARBA00023053"/>
    </source>
</evidence>
<proteinExistence type="predicted"/>
<dbReference type="PANTHER" id="PTHR30341">
    <property type="entry name" value="SODIUM ION/PROTON ANTIPORTER NHAA-RELATED"/>
    <property type="match status" value="1"/>
</dbReference>
<evidence type="ECO:0000256" key="6">
    <source>
        <dbReference type="ARBA" id="ARBA00022989"/>
    </source>
</evidence>
<keyword evidence="3" id="KW-0050">Antiport</keyword>
<dbReference type="Gene3D" id="1.20.1530.10">
    <property type="entry name" value="Na+/H+ antiporter like domain"/>
    <property type="match status" value="1"/>
</dbReference>
<keyword evidence="10" id="KW-0739">Sodium transport</keyword>
<feature type="transmembrane region" description="Helical" evidence="11">
    <location>
        <begin position="100"/>
        <end position="120"/>
    </location>
</feature>
<evidence type="ECO:0000256" key="11">
    <source>
        <dbReference type="SAM" id="Phobius"/>
    </source>
</evidence>
<comment type="subcellular location">
    <subcellularLocation>
        <location evidence="1">Cell inner membrane</location>
        <topology evidence="1">Multi-pass membrane protein</topology>
    </subcellularLocation>
</comment>
<reference evidence="13" key="1">
    <citation type="journal article" date="2019" name="Int. J. Syst. Evol. Microbiol.">
        <title>The Global Catalogue of Microorganisms (GCM) 10K type strain sequencing project: providing services to taxonomists for standard genome sequencing and annotation.</title>
        <authorList>
            <consortium name="The Broad Institute Genomics Platform"/>
            <consortium name="The Broad Institute Genome Sequencing Center for Infectious Disease"/>
            <person name="Wu L."/>
            <person name="Ma J."/>
        </authorList>
    </citation>
    <scope>NUCLEOTIDE SEQUENCE [LARGE SCALE GENOMIC DNA]</scope>
    <source>
        <strain evidence="13">NBRC 106348</strain>
    </source>
</reference>
<evidence type="ECO:0000256" key="9">
    <source>
        <dbReference type="ARBA" id="ARBA00023136"/>
    </source>
</evidence>
<organism evidence="12 13">
    <name type="scientific">Luteimicrobium album</name>
    <dbReference type="NCBI Taxonomy" id="1054550"/>
    <lineage>
        <taxon>Bacteria</taxon>
        <taxon>Bacillati</taxon>
        <taxon>Actinomycetota</taxon>
        <taxon>Actinomycetes</taxon>
        <taxon>Micrococcales</taxon>
        <taxon>Luteimicrobium</taxon>
    </lineage>
</organism>
<evidence type="ECO:0000313" key="13">
    <source>
        <dbReference type="Proteomes" id="UP001157091"/>
    </source>
</evidence>
<name>A0ABQ6HVA2_9MICO</name>
<evidence type="ECO:0000256" key="2">
    <source>
        <dbReference type="ARBA" id="ARBA00022448"/>
    </source>
</evidence>
<evidence type="ECO:0000256" key="4">
    <source>
        <dbReference type="ARBA" id="ARBA00022475"/>
    </source>
</evidence>
<dbReference type="EMBL" id="BSUK01000001">
    <property type="protein sequence ID" value="GMA22450.1"/>
    <property type="molecule type" value="Genomic_DNA"/>
</dbReference>
<evidence type="ECO:0000256" key="5">
    <source>
        <dbReference type="ARBA" id="ARBA00022692"/>
    </source>
</evidence>
<dbReference type="InterPro" id="IPR023171">
    <property type="entry name" value="Na/H_antiporter_dom_sf"/>
</dbReference>
<evidence type="ECO:0000313" key="12">
    <source>
        <dbReference type="EMBL" id="GMA22450.1"/>
    </source>
</evidence>
<dbReference type="InterPro" id="IPR004670">
    <property type="entry name" value="NhaA"/>
</dbReference>
<feature type="transmembrane region" description="Helical" evidence="11">
    <location>
        <begin position="132"/>
        <end position="152"/>
    </location>
</feature>
<dbReference type="Proteomes" id="UP001157091">
    <property type="component" value="Unassembled WGS sequence"/>
</dbReference>
<keyword evidence="4" id="KW-1003">Cell membrane</keyword>
<accession>A0ABQ6HVA2</accession>
<keyword evidence="8" id="KW-0406">Ion transport</keyword>
<evidence type="ECO:0000256" key="1">
    <source>
        <dbReference type="ARBA" id="ARBA00004429"/>
    </source>
</evidence>
<protein>
    <submittedName>
        <fullName evidence="12">Uncharacterized protein</fullName>
    </submittedName>
</protein>
<keyword evidence="2" id="KW-0813">Transport</keyword>